<keyword evidence="3" id="KW-1185">Reference proteome</keyword>
<accession>A0A2I0HGH6</accession>
<gene>
    <name evidence="2" type="ORF">CRG98_048818</name>
</gene>
<dbReference type="Proteomes" id="UP000233551">
    <property type="component" value="Unassembled WGS sequence"/>
</dbReference>
<reference evidence="2 3" key="1">
    <citation type="submission" date="2017-11" db="EMBL/GenBank/DDBJ databases">
        <title>De-novo sequencing of pomegranate (Punica granatum L.) genome.</title>
        <authorList>
            <person name="Akparov Z."/>
            <person name="Amiraslanov A."/>
            <person name="Hajiyeva S."/>
            <person name="Abbasov M."/>
            <person name="Kaur K."/>
            <person name="Hamwieh A."/>
            <person name="Solovyev V."/>
            <person name="Salamov A."/>
            <person name="Braich B."/>
            <person name="Kosarev P."/>
            <person name="Mahmoud A."/>
            <person name="Hajiyev E."/>
            <person name="Babayeva S."/>
            <person name="Izzatullayeva V."/>
            <person name="Mammadov A."/>
            <person name="Mammadov A."/>
            <person name="Sharifova S."/>
            <person name="Ojaghi J."/>
            <person name="Eynullazada K."/>
            <person name="Bayramov B."/>
            <person name="Abdulazimova A."/>
            <person name="Shahmuradov I."/>
        </authorList>
    </citation>
    <scope>NUCLEOTIDE SEQUENCE [LARGE SCALE GENOMIC DNA]</scope>
    <source>
        <strain evidence="3">cv. AG2017</strain>
        <tissue evidence="2">Leaf</tissue>
    </source>
</reference>
<feature type="compositionally biased region" description="Basic residues" evidence="1">
    <location>
        <begin position="1"/>
        <end position="21"/>
    </location>
</feature>
<sequence length="62" mass="6591">MHIRGARRTRRAAGVHGRRVGARAGARGSRAGARACVGGKRERGRLGVRVCAATGVLFTREH</sequence>
<evidence type="ECO:0000313" key="2">
    <source>
        <dbReference type="EMBL" id="PKI30791.1"/>
    </source>
</evidence>
<organism evidence="2 3">
    <name type="scientific">Punica granatum</name>
    <name type="common">Pomegranate</name>
    <dbReference type="NCBI Taxonomy" id="22663"/>
    <lineage>
        <taxon>Eukaryota</taxon>
        <taxon>Viridiplantae</taxon>
        <taxon>Streptophyta</taxon>
        <taxon>Embryophyta</taxon>
        <taxon>Tracheophyta</taxon>
        <taxon>Spermatophyta</taxon>
        <taxon>Magnoliopsida</taxon>
        <taxon>eudicotyledons</taxon>
        <taxon>Gunneridae</taxon>
        <taxon>Pentapetalae</taxon>
        <taxon>rosids</taxon>
        <taxon>malvids</taxon>
        <taxon>Myrtales</taxon>
        <taxon>Lythraceae</taxon>
        <taxon>Punica</taxon>
    </lineage>
</organism>
<protein>
    <submittedName>
        <fullName evidence="2">Uncharacterized protein</fullName>
    </submittedName>
</protein>
<feature type="non-terminal residue" evidence="2">
    <location>
        <position position="62"/>
    </location>
</feature>
<feature type="region of interest" description="Disordered" evidence="1">
    <location>
        <begin position="1"/>
        <end position="30"/>
    </location>
</feature>
<evidence type="ECO:0000256" key="1">
    <source>
        <dbReference type="SAM" id="MobiDB-lite"/>
    </source>
</evidence>
<comment type="caution">
    <text evidence="2">The sequence shown here is derived from an EMBL/GenBank/DDBJ whole genome shotgun (WGS) entry which is preliminary data.</text>
</comment>
<dbReference type="EMBL" id="PGOL01026162">
    <property type="protein sequence ID" value="PKI30791.1"/>
    <property type="molecule type" value="Genomic_DNA"/>
</dbReference>
<dbReference type="AlphaFoldDB" id="A0A2I0HGH6"/>
<name>A0A2I0HGH6_PUNGR</name>
<proteinExistence type="predicted"/>
<evidence type="ECO:0000313" key="3">
    <source>
        <dbReference type="Proteomes" id="UP000233551"/>
    </source>
</evidence>